<comment type="caution">
    <text evidence="10">The sequence shown here is derived from an EMBL/GenBank/DDBJ whole genome shotgun (WGS) entry which is preliminary data.</text>
</comment>
<evidence type="ECO:0000256" key="4">
    <source>
        <dbReference type="ARBA" id="ARBA00022692"/>
    </source>
</evidence>
<feature type="transmembrane region" description="Helical" evidence="7">
    <location>
        <begin position="172"/>
        <end position="194"/>
    </location>
</feature>
<reference evidence="10 11" key="1">
    <citation type="submission" date="2018-02" db="EMBL/GenBank/DDBJ databases">
        <title>Genomic Encyclopedia of Archaeal and Bacterial Type Strains, Phase II (KMG-II): from individual species to whole genera.</title>
        <authorList>
            <person name="Goeker M."/>
        </authorList>
    </citation>
    <scope>NUCLEOTIDE SEQUENCE [LARGE SCALE GENOMIC DNA]</scope>
    <source>
        <strain evidence="10 11">DSM 22857</strain>
    </source>
</reference>
<feature type="transmembrane region" description="Helical" evidence="7">
    <location>
        <begin position="46"/>
        <end position="66"/>
    </location>
</feature>
<evidence type="ECO:0000256" key="2">
    <source>
        <dbReference type="ARBA" id="ARBA00010792"/>
    </source>
</evidence>
<organism evidence="10 11">
    <name type="scientific">Kineococcus xinjiangensis</name>
    <dbReference type="NCBI Taxonomy" id="512762"/>
    <lineage>
        <taxon>Bacteria</taxon>
        <taxon>Bacillati</taxon>
        <taxon>Actinomycetota</taxon>
        <taxon>Actinomycetes</taxon>
        <taxon>Kineosporiales</taxon>
        <taxon>Kineosporiaceae</taxon>
        <taxon>Kineococcus</taxon>
    </lineage>
</organism>
<evidence type="ECO:0000259" key="9">
    <source>
        <dbReference type="Pfam" id="PF09335"/>
    </source>
</evidence>
<keyword evidence="6 7" id="KW-0472">Membrane</keyword>
<evidence type="ECO:0000256" key="3">
    <source>
        <dbReference type="ARBA" id="ARBA00022475"/>
    </source>
</evidence>
<evidence type="ECO:0000313" key="11">
    <source>
        <dbReference type="Proteomes" id="UP000239485"/>
    </source>
</evidence>
<feature type="transmembrane region" description="Helical" evidence="7">
    <location>
        <begin position="206"/>
        <end position="224"/>
    </location>
</feature>
<dbReference type="EMBL" id="PTJD01000002">
    <property type="protein sequence ID" value="PPK97968.1"/>
    <property type="molecule type" value="Genomic_DNA"/>
</dbReference>
<evidence type="ECO:0000313" key="10">
    <source>
        <dbReference type="EMBL" id="PPK97968.1"/>
    </source>
</evidence>
<dbReference type="AlphaFoldDB" id="A0A2S6IUT4"/>
<evidence type="ECO:0000256" key="1">
    <source>
        <dbReference type="ARBA" id="ARBA00004651"/>
    </source>
</evidence>
<dbReference type="Proteomes" id="UP000239485">
    <property type="component" value="Unassembled WGS sequence"/>
</dbReference>
<comment type="similarity">
    <text evidence="2 7">Belongs to the DedA family.</text>
</comment>
<feature type="signal peptide" evidence="8">
    <location>
        <begin position="1"/>
        <end position="19"/>
    </location>
</feature>
<accession>A0A2S6IUT4</accession>
<evidence type="ECO:0000256" key="7">
    <source>
        <dbReference type="RuleBase" id="RU367016"/>
    </source>
</evidence>
<dbReference type="Pfam" id="PF09335">
    <property type="entry name" value="VTT_dom"/>
    <property type="match status" value="1"/>
</dbReference>
<evidence type="ECO:0000256" key="8">
    <source>
        <dbReference type="SAM" id="SignalP"/>
    </source>
</evidence>
<name>A0A2S6IUT4_9ACTN</name>
<protein>
    <submittedName>
        <fullName evidence="10">Membrane-associated protein</fullName>
    </submittedName>
</protein>
<keyword evidence="8" id="KW-0732">Signal</keyword>
<feature type="domain" description="VTT" evidence="9">
    <location>
        <begin position="65"/>
        <end position="191"/>
    </location>
</feature>
<gene>
    <name evidence="10" type="ORF">CLV92_102119</name>
</gene>
<sequence length="264" mass="28157">MPFLSALPVADLAASVAAAAPAAAPALLPDWLNPQNLLQEFGDHAFWAAVFIVFAECGLLIGFFLPGDSLLFTVGMFLESGYITHPVWLACAILTLSAFLGNVCGYEIGRRAGPAVFERPNSRFFKKQHVEKTSAFFAKYGARAIVLARFVPIVRTFITVTAGAAAMPRQAYFLWSAVGAVLWATGVTLLGVFLGGIPVVKENIEAGLLLIVAVSVLPIVIEVLRARLRDRGRAGTAAGESTITDVVADDIADVTDEPEDARRP</sequence>
<feature type="chain" id="PRO_5015585492" evidence="8">
    <location>
        <begin position="20"/>
        <end position="264"/>
    </location>
</feature>
<keyword evidence="4 7" id="KW-0812">Transmembrane</keyword>
<dbReference type="PANTHER" id="PTHR30353">
    <property type="entry name" value="INNER MEMBRANE PROTEIN DEDA-RELATED"/>
    <property type="match status" value="1"/>
</dbReference>
<proteinExistence type="inferred from homology"/>
<comment type="subcellular location">
    <subcellularLocation>
        <location evidence="1 7">Cell membrane</location>
        <topology evidence="1 7">Multi-pass membrane protein</topology>
    </subcellularLocation>
</comment>
<keyword evidence="3 7" id="KW-1003">Cell membrane</keyword>
<evidence type="ECO:0000256" key="5">
    <source>
        <dbReference type="ARBA" id="ARBA00022989"/>
    </source>
</evidence>
<feature type="transmembrane region" description="Helical" evidence="7">
    <location>
        <begin position="87"/>
        <end position="108"/>
    </location>
</feature>
<evidence type="ECO:0000256" key="6">
    <source>
        <dbReference type="ARBA" id="ARBA00023136"/>
    </source>
</evidence>
<dbReference type="InterPro" id="IPR032818">
    <property type="entry name" value="DedA-like"/>
</dbReference>
<keyword evidence="5 7" id="KW-1133">Transmembrane helix</keyword>
<dbReference type="RefSeq" id="WP_211290835.1">
    <property type="nucleotide sequence ID" value="NZ_PTJD01000002.1"/>
</dbReference>
<dbReference type="PANTHER" id="PTHR30353:SF0">
    <property type="entry name" value="TRANSMEMBRANE PROTEIN"/>
    <property type="match status" value="1"/>
</dbReference>
<dbReference type="InterPro" id="IPR032816">
    <property type="entry name" value="VTT_dom"/>
</dbReference>
<keyword evidence="11" id="KW-1185">Reference proteome</keyword>
<dbReference type="GO" id="GO:0005886">
    <property type="term" value="C:plasma membrane"/>
    <property type="evidence" value="ECO:0007669"/>
    <property type="project" value="UniProtKB-SubCell"/>
</dbReference>